<reference evidence="1 2" key="1">
    <citation type="submission" date="2024-08" db="EMBL/GenBank/DDBJ databases">
        <title>Draft Genome Sequence of Legionella lytica strain DSB2004, Isolated From a Fire Sprinkler System.</title>
        <authorList>
            <person name="Everhart A.D."/>
            <person name="Kidane D.T."/>
            <person name="Farone A.L."/>
            <person name="Farone M.B."/>
        </authorList>
    </citation>
    <scope>NUCLEOTIDE SEQUENCE [LARGE SCALE GENOMIC DNA]</scope>
    <source>
        <strain evidence="1 2">DSB2004</strain>
    </source>
</reference>
<sequence>MALLEDEESRKALLTIIRNGSTLIWHYVNLHGEYDFTQDIEEQDMLFDMDKILALKVA</sequence>
<protein>
    <submittedName>
        <fullName evidence="1">Uncharacterized protein</fullName>
    </submittedName>
</protein>
<keyword evidence="2" id="KW-1185">Reference proteome</keyword>
<gene>
    <name evidence="1" type="ORF">ACD661_15750</name>
</gene>
<evidence type="ECO:0000313" key="1">
    <source>
        <dbReference type="EMBL" id="MFJ1270013.1"/>
    </source>
</evidence>
<dbReference type="Proteomes" id="UP001615550">
    <property type="component" value="Unassembled WGS sequence"/>
</dbReference>
<comment type="caution">
    <text evidence="1">The sequence shown here is derived from an EMBL/GenBank/DDBJ whole genome shotgun (WGS) entry which is preliminary data.</text>
</comment>
<proteinExistence type="predicted"/>
<organism evidence="1 2">
    <name type="scientific">Legionella lytica</name>
    <dbReference type="NCBI Taxonomy" id="96232"/>
    <lineage>
        <taxon>Bacteria</taxon>
        <taxon>Pseudomonadati</taxon>
        <taxon>Pseudomonadota</taxon>
        <taxon>Gammaproteobacteria</taxon>
        <taxon>Legionellales</taxon>
        <taxon>Legionellaceae</taxon>
        <taxon>Legionella</taxon>
    </lineage>
</organism>
<dbReference type="RefSeq" id="WP_400188825.1">
    <property type="nucleotide sequence ID" value="NZ_JBGORX010000011.1"/>
</dbReference>
<accession>A0ABW8DBC7</accession>
<name>A0ABW8DBC7_9GAMM</name>
<dbReference type="EMBL" id="JBGORX010000011">
    <property type="protein sequence ID" value="MFJ1270013.1"/>
    <property type="molecule type" value="Genomic_DNA"/>
</dbReference>
<evidence type="ECO:0000313" key="2">
    <source>
        <dbReference type="Proteomes" id="UP001615550"/>
    </source>
</evidence>